<reference evidence="6" key="1">
    <citation type="journal article" date="2021" name="Microorganisms">
        <title>Phylogenomic Reconstruction and Metabolic Potential of the Genus Aminobacter.</title>
        <authorList>
            <person name="Artuso I."/>
            <person name="Turrini P."/>
            <person name="Pirolo M."/>
            <person name="Lugli G.A."/>
            <person name="Ventura M."/>
            <person name="Visca P."/>
        </authorList>
    </citation>
    <scope>NUCLEOTIDE SEQUENCE</scope>
    <source>
        <strain evidence="6">LMG 26462</strain>
    </source>
</reference>
<dbReference type="AlphaFoldDB" id="A0A9X1AIH9"/>
<evidence type="ECO:0000313" key="7">
    <source>
        <dbReference type="Proteomes" id="UP001138921"/>
    </source>
</evidence>
<evidence type="ECO:0000313" key="6">
    <source>
        <dbReference type="EMBL" id="MBT1160214.1"/>
    </source>
</evidence>
<dbReference type="GO" id="GO:0016811">
    <property type="term" value="F:hydrolase activity, acting on carbon-nitrogen (but not peptide) bonds, in linear amides"/>
    <property type="evidence" value="ECO:0007669"/>
    <property type="project" value="InterPro"/>
</dbReference>
<dbReference type="PIRSF" id="PIRSF039012">
    <property type="entry name" value="ASP"/>
    <property type="match status" value="1"/>
</dbReference>
<dbReference type="InterPro" id="IPR055438">
    <property type="entry name" value="AstE_AspA_cat"/>
</dbReference>
<organism evidence="6 7">
    <name type="scientific">Aminobacter anthyllidis</name>
    <dbReference type="NCBI Taxonomy" id="1035067"/>
    <lineage>
        <taxon>Bacteria</taxon>
        <taxon>Pseudomonadati</taxon>
        <taxon>Pseudomonadota</taxon>
        <taxon>Alphaproteobacteria</taxon>
        <taxon>Hyphomicrobiales</taxon>
        <taxon>Phyllobacteriaceae</taxon>
        <taxon>Aminobacter</taxon>
    </lineage>
</organism>
<feature type="domain" description="Succinylglutamate desuccinylase/Aspartoacylase catalytic" evidence="5">
    <location>
        <begin position="48"/>
        <end position="237"/>
    </location>
</feature>
<sequence length="356" mass="37162">MATDTRIWTDIDFDKDGKQISCLRLPFSSDRSAYGTIPIPIVCIRNGNGPTALLVAGNHGDEYEGQVALSKLARQLDASELRGRIIILPALNYPAVDAGRRVSPLDQGNLNRMFPGDANGTPTDMIAHYVSEVLLPLADIVIDLHSGGTSLLYLPCCLIRVGKTAAETASLIELMRVFGAPIGSISDGSGGGGASTLSAIAQMLGIPALTTELGGGATMSRKGEALARDGVLRVLKHMGILPDAIVEPADATRSMRVDGRQAFTYAPVRGIFEPAVAVGDEVQAGDLAGVIHPIAGPSEPARLVQFAKSGLVACQRAPALTEPGDCLFKLVVDVSPAAAQAAHTGWSACWAHPPSE</sequence>
<dbReference type="Proteomes" id="UP001138921">
    <property type="component" value="Unassembled WGS sequence"/>
</dbReference>
<keyword evidence="4" id="KW-0862">Zinc</keyword>
<dbReference type="InterPro" id="IPR053138">
    <property type="entry name" value="N-alpha-Ac-DABA_deacetylase"/>
</dbReference>
<dbReference type="SUPFAM" id="SSF53187">
    <property type="entry name" value="Zn-dependent exopeptidases"/>
    <property type="match status" value="1"/>
</dbReference>
<dbReference type="PANTHER" id="PTHR37326:SF1">
    <property type="entry name" value="BLL3975 PROTEIN"/>
    <property type="match status" value="1"/>
</dbReference>
<comment type="caution">
    <text evidence="6">The sequence shown here is derived from an EMBL/GenBank/DDBJ whole genome shotgun (WGS) entry which is preliminary data.</text>
</comment>
<dbReference type="Pfam" id="PF24827">
    <property type="entry name" value="AstE_AspA_cat"/>
    <property type="match status" value="1"/>
</dbReference>
<dbReference type="PANTHER" id="PTHR37326">
    <property type="entry name" value="BLL3975 PROTEIN"/>
    <property type="match status" value="1"/>
</dbReference>
<keyword evidence="7" id="KW-1185">Reference proteome</keyword>
<gene>
    <name evidence="6" type="ORF">J1C56_32305</name>
</gene>
<keyword evidence="3" id="KW-0378">Hydrolase</keyword>
<proteinExistence type="predicted"/>
<evidence type="ECO:0000256" key="4">
    <source>
        <dbReference type="ARBA" id="ARBA00022833"/>
    </source>
</evidence>
<evidence type="ECO:0000256" key="3">
    <source>
        <dbReference type="ARBA" id="ARBA00022801"/>
    </source>
</evidence>
<accession>A0A9X1AIH9</accession>
<dbReference type="CDD" id="cd06252">
    <property type="entry name" value="M14_ASTE_ASPA-like"/>
    <property type="match status" value="1"/>
</dbReference>
<dbReference type="EMBL" id="JAFLWW010000019">
    <property type="protein sequence ID" value="MBT1160214.1"/>
    <property type="molecule type" value="Genomic_DNA"/>
</dbReference>
<evidence type="ECO:0000256" key="2">
    <source>
        <dbReference type="ARBA" id="ARBA00022723"/>
    </source>
</evidence>
<dbReference type="InterPro" id="IPR043795">
    <property type="entry name" value="N-alpha-Ac-DABA-like"/>
</dbReference>
<evidence type="ECO:0000259" key="5">
    <source>
        <dbReference type="Pfam" id="PF24827"/>
    </source>
</evidence>
<dbReference type="RefSeq" id="WP_214394001.1">
    <property type="nucleotide sequence ID" value="NZ_JAFLWW010000019.1"/>
</dbReference>
<keyword evidence="2" id="KW-0479">Metal-binding</keyword>
<dbReference type="Gene3D" id="3.40.630.10">
    <property type="entry name" value="Zn peptidases"/>
    <property type="match status" value="1"/>
</dbReference>
<protein>
    <submittedName>
        <fullName evidence="6">Succinylglutamate desuccinylase/aspartoacylase family protein</fullName>
    </submittedName>
</protein>
<name>A0A9X1AIH9_9HYPH</name>
<dbReference type="GO" id="GO:0016788">
    <property type="term" value="F:hydrolase activity, acting on ester bonds"/>
    <property type="evidence" value="ECO:0007669"/>
    <property type="project" value="InterPro"/>
</dbReference>
<evidence type="ECO:0000256" key="1">
    <source>
        <dbReference type="ARBA" id="ARBA00001947"/>
    </source>
</evidence>
<comment type="cofactor">
    <cofactor evidence="1">
        <name>Zn(2+)</name>
        <dbReference type="ChEBI" id="CHEBI:29105"/>
    </cofactor>
</comment>
<reference evidence="6" key="2">
    <citation type="submission" date="2021-03" db="EMBL/GenBank/DDBJ databases">
        <authorList>
            <person name="Artuso I."/>
            <person name="Turrini P."/>
            <person name="Pirolo M."/>
            <person name="Lugli G.A."/>
            <person name="Ventura M."/>
            <person name="Visca P."/>
        </authorList>
    </citation>
    <scope>NUCLEOTIDE SEQUENCE</scope>
    <source>
        <strain evidence="6">LMG 26462</strain>
    </source>
</reference>
<dbReference type="GO" id="GO:0046872">
    <property type="term" value="F:metal ion binding"/>
    <property type="evidence" value="ECO:0007669"/>
    <property type="project" value="UniProtKB-KW"/>
</dbReference>